<gene>
    <name evidence="2" type="ORF">LPC04_20840</name>
</gene>
<feature type="chain" id="PRO_5040802755" evidence="1">
    <location>
        <begin position="20"/>
        <end position="94"/>
    </location>
</feature>
<evidence type="ECO:0000313" key="3">
    <source>
        <dbReference type="Proteomes" id="UP001139353"/>
    </source>
</evidence>
<evidence type="ECO:0000256" key="1">
    <source>
        <dbReference type="SAM" id="SignalP"/>
    </source>
</evidence>
<dbReference type="InterPro" id="IPR042230">
    <property type="entry name" value="CusF_sf"/>
</dbReference>
<reference evidence="2" key="1">
    <citation type="submission" date="2021-11" db="EMBL/GenBank/DDBJ databases">
        <title>BS-T2-15 a new species belonging to the Comamonadaceae family isolated from the soil of a French oak forest.</title>
        <authorList>
            <person name="Mieszkin S."/>
            <person name="Alain K."/>
        </authorList>
    </citation>
    <scope>NUCLEOTIDE SEQUENCE</scope>
    <source>
        <strain evidence="2">BS-T2-15</strain>
    </source>
</reference>
<dbReference type="Gene3D" id="2.40.50.320">
    <property type="entry name" value="Copper binding periplasmic protein CusF"/>
    <property type="match status" value="1"/>
</dbReference>
<dbReference type="EMBL" id="JAJLJH010000007">
    <property type="protein sequence ID" value="MCK9688160.1"/>
    <property type="molecule type" value="Genomic_DNA"/>
</dbReference>
<dbReference type="InterPro" id="IPR021647">
    <property type="entry name" value="CusF_Ec"/>
</dbReference>
<comment type="caution">
    <text evidence="2">The sequence shown here is derived from an EMBL/GenBank/DDBJ whole genome shotgun (WGS) entry which is preliminary data.</text>
</comment>
<feature type="signal peptide" evidence="1">
    <location>
        <begin position="1"/>
        <end position="19"/>
    </location>
</feature>
<accession>A0A9X2C3W2</accession>
<name>A0A9X2C3W2_9BURK</name>
<keyword evidence="3" id="KW-1185">Reference proteome</keyword>
<organism evidence="2 3">
    <name type="scientific">Scleromatobacter humisilvae</name>
    <dbReference type="NCBI Taxonomy" id="2897159"/>
    <lineage>
        <taxon>Bacteria</taxon>
        <taxon>Pseudomonadati</taxon>
        <taxon>Pseudomonadota</taxon>
        <taxon>Betaproteobacteria</taxon>
        <taxon>Burkholderiales</taxon>
        <taxon>Sphaerotilaceae</taxon>
        <taxon>Scleromatobacter</taxon>
    </lineage>
</organism>
<proteinExistence type="predicted"/>
<dbReference type="Pfam" id="PF11604">
    <property type="entry name" value="CusF_Ec"/>
    <property type="match status" value="1"/>
</dbReference>
<sequence length="94" mass="10195">MKRLLATVALLAVSLAASAQALVAGEVKKIDKPAGRITLKHAEIKVYDMPGMTGAYKVQDPAMLDKVQVGDRVQFSLDRINSVYTITKIEPLGR</sequence>
<dbReference type="AlphaFoldDB" id="A0A9X2C3W2"/>
<dbReference type="Proteomes" id="UP001139353">
    <property type="component" value="Unassembled WGS sequence"/>
</dbReference>
<protein>
    <submittedName>
        <fullName evidence="2">Copper-binding protein</fullName>
    </submittedName>
</protein>
<dbReference type="RefSeq" id="WP_275684204.1">
    <property type="nucleotide sequence ID" value="NZ_JAJLJH010000007.1"/>
</dbReference>
<evidence type="ECO:0000313" key="2">
    <source>
        <dbReference type="EMBL" id="MCK9688160.1"/>
    </source>
</evidence>
<keyword evidence="1" id="KW-0732">Signal</keyword>